<sequence>MGIIFKGNLTGALCKDCKEPLLGSVIRFYRVDNINSDILSHVAADPKETIRILDEKEIKVKSKLLVAEAKIDENGDYSTVIKGNEQYDGPLTIDIVTHRVYQQKSKDRDPIQFTITTVQPRWTQDDQDNLIFNWKYCIQSRFWCHIRELFDAWVICGRLLNCKEKNTPIPGITVIAMDDDWITDDTLGSAVTDGSGHFRIDYTSSDFKKTFLSPVINVETPFPPFNSGPDVYFKLELAGTPIAFEKPSDKRNNVGPCLCVQLCLDTIDIPDVPIPASFTHFGRTRKIGIQSEINSANGKTQRTGFEGYAFYGSVFMIGSLTKRLNNQPMEYLFEYQKVATPTTPLSASGWLPVKNNMIPETVIGNLITLTSDPMNPVVKEPVYINPVGTGKTEVTYNGDWIKVPQNANFEAHQDAEILRINTNLIDTRPDIDMSAPTATIGSATTATNPRRQNEYVAIRMKQREENNPASEVVAGTSKAIALFNVRYDNVNKHGSWAPSTASNQVAAVSVDIDEILSGSTGCNKITEDLNVRYTARHENLGSVALSIVGPKKPGQNFSFPAISLMSEPETFGTTQLQFTPSGQSVKDLLPCAYTITLSATVKLTTGDGEPGPINDFISFCKS</sequence>
<name>A0A4Q7P1W6_9FLAO</name>
<proteinExistence type="predicted"/>
<evidence type="ECO:0000313" key="1">
    <source>
        <dbReference type="EMBL" id="RZS93856.1"/>
    </source>
</evidence>
<reference evidence="1 2" key="1">
    <citation type="submission" date="2019-02" db="EMBL/GenBank/DDBJ databases">
        <title>Genomic Encyclopedia of Type Strains, Phase IV (KMG-IV): sequencing the most valuable type-strain genomes for metagenomic binning, comparative biology and taxonomic classification.</title>
        <authorList>
            <person name="Goeker M."/>
        </authorList>
    </citation>
    <scope>NUCLEOTIDE SEQUENCE [LARGE SCALE GENOMIC DNA]</scope>
    <source>
        <strain evidence="1 2">DSM 17196</strain>
    </source>
</reference>
<gene>
    <name evidence="1" type="ORF">EV197_2437</name>
</gene>
<accession>A0A4Q7P1W6</accession>
<dbReference type="Gene3D" id="2.60.40.3330">
    <property type="match status" value="1"/>
</dbReference>
<comment type="caution">
    <text evidence="1">The sequence shown here is derived from an EMBL/GenBank/DDBJ whole genome shotgun (WGS) entry which is preliminary data.</text>
</comment>
<evidence type="ECO:0000313" key="2">
    <source>
        <dbReference type="Proteomes" id="UP000292262"/>
    </source>
</evidence>
<protein>
    <submittedName>
        <fullName evidence="1">Uncharacterized protein</fullName>
    </submittedName>
</protein>
<dbReference type="InterPro" id="IPR038479">
    <property type="entry name" value="Transthyretin-like_sf"/>
</dbReference>
<dbReference type="Proteomes" id="UP000292262">
    <property type="component" value="Unassembled WGS sequence"/>
</dbReference>
<keyword evidence="2" id="KW-1185">Reference proteome</keyword>
<organism evidence="1 2">
    <name type="scientific">Aquimarina brevivitae</name>
    <dbReference type="NCBI Taxonomy" id="323412"/>
    <lineage>
        <taxon>Bacteria</taxon>
        <taxon>Pseudomonadati</taxon>
        <taxon>Bacteroidota</taxon>
        <taxon>Flavobacteriia</taxon>
        <taxon>Flavobacteriales</taxon>
        <taxon>Flavobacteriaceae</taxon>
        <taxon>Aquimarina</taxon>
    </lineage>
</organism>
<dbReference type="EMBL" id="SGXE01000002">
    <property type="protein sequence ID" value="RZS93856.1"/>
    <property type="molecule type" value="Genomic_DNA"/>
</dbReference>
<dbReference type="AlphaFoldDB" id="A0A4Q7P1W6"/>
<dbReference type="OrthoDB" id="4845881at2"/>
<dbReference type="RefSeq" id="WP_130286961.1">
    <property type="nucleotide sequence ID" value="NZ_SGXE01000002.1"/>
</dbReference>